<evidence type="ECO:0000256" key="2">
    <source>
        <dbReference type="ARBA" id="ARBA00023125"/>
    </source>
</evidence>
<reference evidence="5 6" key="1">
    <citation type="submission" date="2019-07" db="EMBL/GenBank/DDBJ databases">
        <title>New Mycobacterium species.</title>
        <authorList>
            <person name="Tortoli E."/>
            <person name="Ghielmetti G."/>
            <person name="Friedel U."/>
            <person name="Trovato A."/>
        </authorList>
    </citation>
    <scope>NUCLEOTIDE SEQUENCE [LARGE SCALE GENOMIC DNA]</scope>
    <source>
        <strain evidence="5 6">16-83</strain>
    </source>
</reference>
<gene>
    <name evidence="5" type="ORF">FPZ47_11665</name>
</gene>
<evidence type="ECO:0000259" key="4">
    <source>
        <dbReference type="PROSITE" id="PS01124"/>
    </source>
</evidence>
<accession>A0A557XUB3</accession>
<dbReference type="SMART" id="SM00342">
    <property type="entry name" value="HTH_ARAC"/>
    <property type="match status" value="1"/>
</dbReference>
<organism evidence="5 6">
    <name type="scientific">Mycobacterium helveticum</name>
    <dbReference type="NCBI Taxonomy" id="2592811"/>
    <lineage>
        <taxon>Bacteria</taxon>
        <taxon>Bacillati</taxon>
        <taxon>Actinomycetota</taxon>
        <taxon>Actinomycetes</taxon>
        <taxon>Mycobacteriales</taxon>
        <taxon>Mycobacteriaceae</taxon>
        <taxon>Mycobacterium</taxon>
    </lineage>
</organism>
<protein>
    <submittedName>
        <fullName evidence="5">AraC family transcriptional regulator</fullName>
    </submittedName>
</protein>
<dbReference type="InterPro" id="IPR018060">
    <property type="entry name" value="HTH_AraC"/>
</dbReference>
<evidence type="ECO:0000256" key="1">
    <source>
        <dbReference type="ARBA" id="ARBA00023015"/>
    </source>
</evidence>
<dbReference type="Pfam" id="PF12833">
    <property type="entry name" value="HTH_18"/>
    <property type="match status" value="1"/>
</dbReference>
<dbReference type="PROSITE" id="PS01124">
    <property type="entry name" value="HTH_ARAC_FAMILY_2"/>
    <property type="match status" value="1"/>
</dbReference>
<name>A0A557XUB3_9MYCO</name>
<dbReference type="Proteomes" id="UP000320513">
    <property type="component" value="Unassembled WGS sequence"/>
</dbReference>
<dbReference type="AlphaFoldDB" id="A0A557XUB3"/>
<dbReference type="PANTHER" id="PTHR47894">
    <property type="entry name" value="HTH-TYPE TRANSCRIPTIONAL REGULATOR GADX"/>
    <property type="match status" value="1"/>
</dbReference>
<evidence type="ECO:0000313" key="6">
    <source>
        <dbReference type="Proteomes" id="UP000320513"/>
    </source>
</evidence>
<evidence type="ECO:0000256" key="3">
    <source>
        <dbReference type="ARBA" id="ARBA00023163"/>
    </source>
</evidence>
<dbReference type="InterPro" id="IPR032687">
    <property type="entry name" value="AraC-type_N"/>
</dbReference>
<keyword evidence="3" id="KW-0804">Transcription</keyword>
<dbReference type="InterPro" id="IPR009057">
    <property type="entry name" value="Homeodomain-like_sf"/>
</dbReference>
<dbReference type="OrthoDB" id="5241536at2"/>
<dbReference type="EMBL" id="VMQU01000040">
    <property type="protein sequence ID" value="TVS89581.1"/>
    <property type="molecule type" value="Genomic_DNA"/>
</dbReference>
<dbReference type="Gene3D" id="1.10.10.60">
    <property type="entry name" value="Homeodomain-like"/>
    <property type="match status" value="1"/>
</dbReference>
<dbReference type="GO" id="GO:0005829">
    <property type="term" value="C:cytosol"/>
    <property type="evidence" value="ECO:0007669"/>
    <property type="project" value="TreeGrafter"/>
</dbReference>
<keyword evidence="2" id="KW-0238">DNA-binding</keyword>
<dbReference type="GO" id="GO:0003700">
    <property type="term" value="F:DNA-binding transcription factor activity"/>
    <property type="evidence" value="ECO:0007669"/>
    <property type="project" value="InterPro"/>
</dbReference>
<evidence type="ECO:0000313" key="5">
    <source>
        <dbReference type="EMBL" id="TVS89581.1"/>
    </source>
</evidence>
<keyword evidence="1" id="KW-0805">Transcription regulation</keyword>
<feature type="domain" description="HTH araC/xylS-type" evidence="4">
    <location>
        <begin position="278"/>
        <end position="378"/>
    </location>
</feature>
<dbReference type="SUPFAM" id="SSF46689">
    <property type="entry name" value="Homeodomain-like"/>
    <property type="match status" value="1"/>
</dbReference>
<dbReference type="PANTHER" id="PTHR47894:SF1">
    <property type="entry name" value="HTH-TYPE TRANSCRIPTIONAL REGULATOR VQSM"/>
    <property type="match status" value="1"/>
</dbReference>
<proteinExistence type="predicted"/>
<dbReference type="Pfam" id="PF12625">
    <property type="entry name" value="Arabinose_bd"/>
    <property type="match status" value="1"/>
</dbReference>
<keyword evidence="6" id="KW-1185">Reference proteome</keyword>
<comment type="caution">
    <text evidence="5">The sequence shown here is derived from an EMBL/GenBank/DDBJ whole genome shotgun (WGS) entry which is preliminary data.</text>
</comment>
<dbReference type="GO" id="GO:0000976">
    <property type="term" value="F:transcription cis-regulatory region binding"/>
    <property type="evidence" value="ECO:0007669"/>
    <property type="project" value="TreeGrafter"/>
</dbReference>
<sequence>MARGGGLRRSVGMLMKLRTHRGDRNDGFRHTFDIFRHMRAVAPSVWDVAQSSATARHVLETARQHGLDEPTCLSGTGLTTGDLADPTTEVYVGQELTMIRNLIGRLGDQPGLGMETGARYQFADIGILGFALMASPTFGDAIDVACRYVALTATYLNLAGPEVSQTEALVAFDDAQVPRDVRRFLLERDFAIMLRILPLLLGVGHAPITVRVEFADLPLPTDLVEIENLTVVVEETSRNVLAIPADLINQPMPAADPQTAAICIRQCEELLDRRRTRRGISAAIRTRLIQDSAEIPAMATVAKELCVTERTLHRRLAAEGTSYRALLDEVRATLAAELLNSGLSVEETARRLGYSETAAFTRAHTRWNGCPPGRARTSRAAP</sequence>